<dbReference type="EnsemblPlants" id="AET4Gv20511400.14">
    <property type="protein sequence ID" value="AET4Gv20511400.14"/>
    <property type="gene ID" value="AET4Gv20511400"/>
</dbReference>
<evidence type="ECO:0000256" key="1">
    <source>
        <dbReference type="SAM" id="MobiDB-lite"/>
    </source>
</evidence>
<feature type="region of interest" description="Disordered" evidence="1">
    <location>
        <begin position="1"/>
        <end position="97"/>
    </location>
</feature>
<reference evidence="3" key="2">
    <citation type="journal article" date="2017" name="Nat. Plants">
        <title>The Aegilops tauschii genome reveals multiple impacts of transposons.</title>
        <authorList>
            <person name="Zhao G."/>
            <person name="Zou C."/>
            <person name="Li K."/>
            <person name="Wang K."/>
            <person name="Li T."/>
            <person name="Gao L."/>
            <person name="Zhang X."/>
            <person name="Wang H."/>
            <person name="Yang Z."/>
            <person name="Liu X."/>
            <person name="Jiang W."/>
            <person name="Mao L."/>
            <person name="Kong X."/>
            <person name="Jiao Y."/>
            <person name="Jia J."/>
        </authorList>
    </citation>
    <scope>NUCLEOTIDE SEQUENCE [LARGE SCALE GENOMIC DNA]</scope>
    <source>
        <strain evidence="3">cv. AL8/78</strain>
    </source>
</reference>
<keyword evidence="3" id="KW-1185">Reference proteome</keyword>
<evidence type="ECO:0000313" key="3">
    <source>
        <dbReference type="Proteomes" id="UP000015105"/>
    </source>
</evidence>
<reference evidence="2" key="4">
    <citation type="submission" date="2019-03" db="UniProtKB">
        <authorList>
            <consortium name="EnsemblPlants"/>
        </authorList>
    </citation>
    <scope>IDENTIFICATION</scope>
</reference>
<organism evidence="2 3">
    <name type="scientific">Aegilops tauschii subsp. strangulata</name>
    <name type="common">Goatgrass</name>
    <dbReference type="NCBI Taxonomy" id="200361"/>
    <lineage>
        <taxon>Eukaryota</taxon>
        <taxon>Viridiplantae</taxon>
        <taxon>Streptophyta</taxon>
        <taxon>Embryophyta</taxon>
        <taxon>Tracheophyta</taxon>
        <taxon>Spermatophyta</taxon>
        <taxon>Magnoliopsida</taxon>
        <taxon>Liliopsida</taxon>
        <taxon>Poales</taxon>
        <taxon>Poaceae</taxon>
        <taxon>BOP clade</taxon>
        <taxon>Pooideae</taxon>
        <taxon>Triticodae</taxon>
        <taxon>Triticeae</taxon>
        <taxon>Triticinae</taxon>
        <taxon>Aegilops</taxon>
    </lineage>
</organism>
<reference evidence="2" key="5">
    <citation type="journal article" date="2021" name="G3 (Bethesda)">
        <title>Aegilops tauschii genome assembly Aet v5.0 features greater sequence contiguity and improved annotation.</title>
        <authorList>
            <person name="Wang L."/>
            <person name="Zhu T."/>
            <person name="Rodriguez J.C."/>
            <person name="Deal K.R."/>
            <person name="Dubcovsky J."/>
            <person name="McGuire P.E."/>
            <person name="Lux T."/>
            <person name="Spannagl M."/>
            <person name="Mayer K.F.X."/>
            <person name="Baldrich P."/>
            <person name="Meyers B.C."/>
            <person name="Huo N."/>
            <person name="Gu Y.Q."/>
            <person name="Zhou H."/>
            <person name="Devos K.M."/>
            <person name="Bennetzen J.L."/>
            <person name="Unver T."/>
            <person name="Budak H."/>
            <person name="Gulick P.J."/>
            <person name="Galiba G."/>
            <person name="Kalapos B."/>
            <person name="Nelson D.R."/>
            <person name="Li P."/>
            <person name="You F.M."/>
            <person name="Luo M.C."/>
            <person name="Dvorak J."/>
        </authorList>
    </citation>
    <scope>NUCLEOTIDE SEQUENCE [LARGE SCALE GENOMIC DNA]</scope>
    <source>
        <strain evidence="2">cv. AL8/78</strain>
    </source>
</reference>
<dbReference type="Gramene" id="AET4Gv20511400.14">
    <property type="protein sequence ID" value="AET4Gv20511400.14"/>
    <property type="gene ID" value="AET4Gv20511400"/>
</dbReference>
<proteinExistence type="predicted"/>
<reference evidence="2" key="3">
    <citation type="journal article" date="2017" name="Nature">
        <title>Genome sequence of the progenitor of the wheat D genome Aegilops tauschii.</title>
        <authorList>
            <person name="Luo M.C."/>
            <person name="Gu Y.Q."/>
            <person name="Puiu D."/>
            <person name="Wang H."/>
            <person name="Twardziok S.O."/>
            <person name="Deal K.R."/>
            <person name="Huo N."/>
            <person name="Zhu T."/>
            <person name="Wang L."/>
            <person name="Wang Y."/>
            <person name="McGuire P.E."/>
            <person name="Liu S."/>
            <person name="Long H."/>
            <person name="Ramasamy R.K."/>
            <person name="Rodriguez J.C."/>
            <person name="Van S.L."/>
            <person name="Yuan L."/>
            <person name="Wang Z."/>
            <person name="Xia Z."/>
            <person name="Xiao L."/>
            <person name="Anderson O.D."/>
            <person name="Ouyang S."/>
            <person name="Liang Y."/>
            <person name="Zimin A.V."/>
            <person name="Pertea G."/>
            <person name="Qi P."/>
            <person name="Bennetzen J.L."/>
            <person name="Dai X."/>
            <person name="Dawson M.W."/>
            <person name="Muller H.G."/>
            <person name="Kugler K."/>
            <person name="Rivarola-Duarte L."/>
            <person name="Spannagl M."/>
            <person name="Mayer K.F.X."/>
            <person name="Lu F.H."/>
            <person name="Bevan M.W."/>
            <person name="Leroy P."/>
            <person name="Li P."/>
            <person name="You F.M."/>
            <person name="Sun Q."/>
            <person name="Liu Z."/>
            <person name="Lyons E."/>
            <person name="Wicker T."/>
            <person name="Salzberg S.L."/>
            <person name="Devos K.M."/>
            <person name="Dvorak J."/>
        </authorList>
    </citation>
    <scope>NUCLEOTIDE SEQUENCE [LARGE SCALE GENOMIC DNA]</scope>
    <source>
        <strain evidence="2">cv. AL8/78</strain>
    </source>
</reference>
<dbReference type="Proteomes" id="UP000015105">
    <property type="component" value="Chromosome 4D"/>
</dbReference>
<feature type="compositionally biased region" description="Low complexity" evidence="1">
    <location>
        <begin position="13"/>
        <end position="34"/>
    </location>
</feature>
<sequence length="153" mass="16293">MASMTTPRLPFLPARTRSAVAATSSSSPSSPLPRRSIKCSSSTNANSAPLPSTSRQPRAPVADGVGSADLNGLRAPPIPVADSPLPAYRDPHGLPRPLTSADLMESSGEGLKVAYQRASLERTARLQQRRPIQIARQCPVSTLILHFRLFKTG</sequence>
<reference evidence="3" key="1">
    <citation type="journal article" date="2014" name="Science">
        <title>Ancient hybridizations among the ancestral genomes of bread wheat.</title>
        <authorList>
            <consortium name="International Wheat Genome Sequencing Consortium,"/>
            <person name="Marcussen T."/>
            <person name="Sandve S.R."/>
            <person name="Heier L."/>
            <person name="Spannagl M."/>
            <person name="Pfeifer M."/>
            <person name="Jakobsen K.S."/>
            <person name="Wulff B.B."/>
            <person name="Steuernagel B."/>
            <person name="Mayer K.F."/>
            <person name="Olsen O.A."/>
        </authorList>
    </citation>
    <scope>NUCLEOTIDE SEQUENCE [LARGE SCALE GENOMIC DNA]</scope>
    <source>
        <strain evidence="3">cv. AL8/78</strain>
    </source>
</reference>
<name>A0A453IBR6_AEGTS</name>
<protein>
    <submittedName>
        <fullName evidence="2">Uncharacterized protein</fullName>
    </submittedName>
</protein>
<feature type="compositionally biased region" description="Polar residues" evidence="1">
    <location>
        <begin position="38"/>
        <end position="56"/>
    </location>
</feature>
<evidence type="ECO:0000313" key="2">
    <source>
        <dbReference type="EnsemblPlants" id="AET4Gv20511400.14"/>
    </source>
</evidence>
<dbReference type="AlphaFoldDB" id="A0A453IBR6"/>
<accession>A0A453IBR6</accession>